<evidence type="ECO:0000313" key="8">
    <source>
        <dbReference type="EMBL" id="EFA78014.1"/>
    </source>
</evidence>
<dbReference type="PANTHER" id="PTHR11552">
    <property type="entry name" value="GLUCOSE-METHANOL-CHOLINE GMC OXIDOREDUCTASE"/>
    <property type="match status" value="1"/>
</dbReference>
<dbReference type="Pfam" id="PF00732">
    <property type="entry name" value="GMC_oxred_N"/>
    <property type="match status" value="1"/>
</dbReference>
<dbReference type="Proteomes" id="UP000001396">
    <property type="component" value="Unassembled WGS sequence"/>
</dbReference>
<dbReference type="RefSeq" id="XP_020430142.1">
    <property type="nucleotide sequence ID" value="XM_020579467.1"/>
</dbReference>
<feature type="domain" description="Glucose-methanol-choline oxidoreductase N-terminal" evidence="7">
    <location>
        <begin position="285"/>
        <end position="299"/>
    </location>
</feature>
<keyword evidence="6" id="KW-0732">Signal</keyword>
<keyword evidence="9" id="KW-1185">Reference proteome</keyword>
<dbReference type="PIRSF" id="PIRSF000137">
    <property type="entry name" value="Alcohol_oxidase"/>
    <property type="match status" value="1"/>
</dbReference>
<dbReference type="GO" id="GO:0050660">
    <property type="term" value="F:flavin adenine dinucleotide binding"/>
    <property type="evidence" value="ECO:0007669"/>
    <property type="project" value="InterPro"/>
</dbReference>
<dbReference type="GeneID" id="31364138"/>
<accession>D3BJD4</accession>
<organism evidence="8 9">
    <name type="scientific">Heterostelium pallidum (strain ATCC 26659 / Pp 5 / PN500)</name>
    <name type="common">Cellular slime mold</name>
    <name type="synonym">Polysphondylium pallidum</name>
    <dbReference type="NCBI Taxonomy" id="670386"/>
    <lineage>
        <taxon>Eukaryota</taxon>
        <taxon>Amoebozoa</taxon>
        <taxon>Evosea</taxon>
        <taxon>Eumycetozoa</taxon>
        <taxon>Dictyostelia</taxon>
        <taxon>Acytosteliales</taxon>
        <taxon>Acytosteliaceae</taxon>
        <taxon>Heterostelium</taxon>
    </lineage>
</organism>
<evidence type="ECO:0000256" key="4">
    <source>
        <dbReference type="ARBA" id="ARBA00022827"/>
    </source>
</evidence>
<feature type="binding site" evidence="5">
    <location>
        <begin position="117"/>
        <end position="120"/>
    </location>
    <ligand>
        <name>FAD</name>
        <dbReference type="ChEBI" id="CHEBI:57692"/>
    </ligand>
</feature>
<evidence type="ECO:0000256" key="5">
    <source>
        <dbReference type="PIRSR" id="PIRSR000137-2"/>
    </source>
</evidence>
<sequence length="549" mass="60695">MKTKILIVTILIFSYCYLGRENDIFDDEYDYIVIGAGTAGSIVAGKLSDNPNNKVLLIEEDATNPNIWTTKDWYDHFLGHPDPDISRAFYTPAEPGLNYRTETLMRAVVTGGCNAHNGMVVIPGDRQLYDGIADATGESQWSWNNMASHFSELKSKFYLRHLDDNRVFLSELKQSIQSIGIPLVSDNFGGSLRGLTNIIDQSKPDPQLGQRRETTYSNYIDAVLASRSNLQVLIRNRAEKIMFCDNNNSTSSTSDRRACFIRLRDTTTNTIRTIKVGKELILSLGAYESPMLLQASGVGDPAKLSQAGITPIINSPNVGMRLLDHIYMNYAGKPLLGSIQSPPQSDWDNRNTVADGFFLFGAIDANSSTNDYTLATDIQYMWDGKIYFNCAVEMVSPQSEGEVQVKQVNGNGAAIQPLIEQNYLSARHDVDVLIAAIKECRRIQSRLVDNGILDGSKPEFSSTAGDTDQSLEQYVRNTGNGDYHPHASIRMGRADDASAPLTPRLKVRGTSNVRVIDASSFPIPIRNKINIPIAILAMQGADFITQDNN</sequence>
<comment type="cofactor">
    <cofactor evidence="1 5">
        <name>FAD</name>
        <dbReference type="ChEBI" id="CHEBI:57692"/>
    </cofactor>
</comment>
<dbReference type="SUPFAM" id="SSF51905">
    <property type="entry name" value="FAD/NAD(P)-binding domain"/>
    <property type="match status" value="1"/>
</dbReference>
<protein>
    <submittedName>
        <fullName evidence="8">Choline dehydrogenase</fullName>
    </submittedName>
</protein>
<dbReference type="Gene3D" id="3.50.50.60">
    <property type="entry name" value="FAD/NAD(P)-binding domain"/>
    <property type="match status" value="1"/>
</dbReference>
<dbReference type="InterPro" id="IPR012132">
    <property type="entry name" value="GMC_OxRdtase"/>
</dbReference>
<comment type="caution">
    <text evidence="8">The sequence shown here is derived from an EMBL/GenBank/DDBJ whole genome shotgun (WGS) entry which is preliminary data.</text>
</comment>
<feature type="signal peptide" evidence="6">
    <location>
        <begin position="1"/>
        <end position="19"/>
    </location>
</feature>
<dbReference type="PANTHER" id="PTHR11552:SF147">
    <property type="entry name" value="CHOLINE DEHYDROGENASE, MITOCHONDRIAL"/>
    <property type="match status" value="1"/>
</dbReference>
<evidence type="ECO:0000259" key="7">
    <source>
        <dbReference type="PROSITE" id="PS00624"/>
    </source>
</evidence>
<dbReference type="GO" id="GO:0016614">
    <property type="term" value="F:oxidoreductase activity, acting on CH-OH group of donors"/>
    <property type="evidence" value="ECO:0007669"/>
    <property type="project" value="InterPro"/>
</dbReference>
<evidence type="ECO:0000256" key="3">
    <source>
        <dbReference type="ARBA" id="ARBA00022630"/>
    </source>
</evidence>
<dbReference type="PROSITE" id="PS00624">
    <property type="entry name" value="GMC_OXRED_2"/>
    <property type="match status" value="1"/>
</dbReference>
<dbReference type="SUPFAM" id="SSF54373">
    <property type="entry name" value="FAD-linked reductases, C-terminal domain"/>
    <property type="match status" value="1"/>
</dbReference>
<evidence type="ECO:0000256" key="6">
    <source>
        <dbReference type="SAM" id="SignalP"/>
    </source>
</evidence>
<dbReference type="Pfam" id="PF05199">
    <property type="entry name" value="GMC_oxred_C"/>
    <property type="match status" value="1"/>
</dbReference>
<dbReference type="InterPro" id="IPR000172">
    <property type="entry name" value="GMC_OxRdtase_N"/>
</dbReference>
<reference evidence="8 9" key="1">
    <citation type="journal article" date="2011" name="Genome Res.">
        <title>Phylogeny-wide analysis of social amoeba genomes highlights ancient origins for complex intercellular communication.</title>
        <authorList>
            <person name="Heidel A.J."/>
            <person name="Lawal H.M."/>
            <person name="Felder M."/>
            <person name="Schilde C."/>
            <person name="Helps N.R."/>
            <person name="Tunggal B."/>
            <person name="Rivero F."/>
            <person name="John U."/>
            <person name="Schleicher M."/>
            <person name="Eichinger L."/>
            <person name="Platzer M."/>
            <person name="Noegel A.A."/>
            <person name="Schaap P."/>
            <person name="Gloeckner G."/>
        </authorList>
    </citation>
    <scope>NUCLEOTIDE SEQUENCE [LARGE SCALE GENOMIC DNA]</scope>
    <source>
        <strain evidence="9">ATCC 26659 / Pp 5 / PN500</strain>
    </source>
</reference>
<keyword evidence="4 5" id="KW-0274">FAD</keyword>
<dbReference type="Gene3D" id="3.30.410.40">
    <property type="match status" value="1"/>
</dbReference>
<dbReference type="InterPro" id="IPR007867">
    <property type="entry name" value="GMC_OxRtase_C"/>
</dbReference>
<feature type="binding site" evidence="5">
    <location>
        <position position="109"/>
    </location>
    <ligand>
        <name>FAD</name>
        <dbReference type="ChEBI" id="CHEBI:57692"/>
    </ligand>
</feature>
<evidence type="ECO:0000313" key="9">
    <source>
        <dbReference type="Proteomes" id="UP000001396"/>
    </source>
</evidence>
<dbReference type="InParanoid" id="D3BJD4"/>
<dbReference type="InterPro" id="IPR036188">
    <property type="entry name" value="FAD/NAD-bd_sf"/>
</dbReference>
<dbReference type="EMBL" id="ADBJ01000038">
    <property type="protein sequence ID" value="EFA78014.1"/>
    <property type="molecule type" value="Genomic_DNA"/>
</dbReference>
<dbReference type="AlphaFoldDB" id="D3BJD4"/>
<evidence type="ECO:0000256" key="1">
    <source>
        <dbReference type="ARBA" id="ARBA00001974"/>
    </source>
</evidence>
<proteinExistence type="inferred from homology"/>
<gene>
    <name evidence="8" type="ORF">PPL_08659</name>
</gene>
<name>D3BJD4_HETP5</name>
<feature type="chain" id="PRO_5003042526" evidence="6">
    <location>
        <begin position="20"/>
        <end position="549"/>
    </location>
</feature>
<evidence type="ECO:0000256" key="2">
    <source>
        <dbReference type="ARBA" id="ARBA00010790"/>
    </source>
</evidence>
<keyword evidence="3" id="KW-0285">Flavoprotein</keyword>
<comment type="similarity">
    <text evidence="2">Belongs to the GMC oxidoreductase family.</text>
</comment>
<dbReference type="STRING" id="670386.D3BJD4"/>